<evidence type="ECO:0000313" key="7">
    <source>
        <dbReference type="Proteomes" id="UP000182259"/>
    </source>
</evidence>
<evidence type="ECO:0000256" key="3">
    <source>
        <dbReference type="ARBA" id="ARBA00023242"/>
    </source>
</evidence>
<dbReference type="CDD" id="cd22897">
    <property type="entry name" value="Lge1"/>
    <property type="match status" value="1"/>
</dbReference>
<proteinExistence type="predicted"/>
<dbReference type="GO" id="GO:0006325">
    <property type="term" value="P:chromatin organization"/>
    <property type="evidence" value="ECO:0007669"/>
    <property type="project" value="UniProtKB-KW"/>
</dbReference>
<evidence type="ECO:0000313" key="6">
    <source>
        <dbReference type="EMBL" id="SGZ56106.1"/>
    </source>
</evidence>
<name>A0A1L0C084_9ASCO</name>
<feature type="compositionally biased region" description="Basic and acidic residues" evidence="4">
    <location>
        <begin position="52"/>
        <end position="158"/>
    </location>
</feature>
<evidence type="ECO:0000256" key="4">
    <source>
        <dbReference type="SAM" id="MobiDB-lite"/>
    </source>
</evidence>
<gene>
    <name evidence="6" type="ORF">SAMEA4029009_CIC11G00000004566</name>
</gene>
<evidence type="ECO:0000256" key="1">
    <source>
        <dbReference type="ARBA" id="ARBA00004123"/>
    </source>
</evidence>
<evidence type="ECO:0000256" key="2">
    <source>
        <dbReference type="ARBA" id="ARBA00022853"/>
    </source>
</evidence>
<feature type="region of interest" description="Disordered" evidence="4">
    <location>
        <begin position="1"/>
        <end position="207"/>
    </location>
</feature>
<protein>
    <submittedName>
        <fullName evidence="6">CIC11C00000004566</fullName>
    </submittedName>
</protein>
<keyword evidence="3" id="KW-0539">Nucleus</keyword>
<dbReference type="Proteomes" id="UP000182259">
    <property type="component" value="Chromosome IV"/>
</dbReference>
<evidence type="ECO:0000259" key="5">
    <source>
        <dbReference type="Pfam" id="PF11488"/>
    </source>
</evidence>
<accession>A0A1L0C084</accession>
<feature type="compositionally biased region" description="Basic and acidic residues" evidence="4">
    <location>
        <begin position="14"/>
        <end position="45"/>
    </location>
</feature>
<organism evidence="6 7">
    <name type="scientific">Sungouiella intermedia</name>
    <dbReference type="NCBI Taxonomy" id="45354"/>
    <lineage>
        <taxon>Eukaryota</taxon>
        <taxon>Fungi</taxon>
        <taxon>Dikarya</taxon>
        <taxon>Ascomycota</taxon>
        <taxon>Saccharomycotina</taxon>
        <taxon>Pichiomycetes</taxon>
        <taxon>Metschnikowiaceae</taxon>
        <taxon>Sungouiella</taxon>
    </lineage>
</organism>
<sequence>MSGSNYLLYQGSGRGDRSDSYHDRRYDVPPRNYRDRGGHRGRGYDNYRGGYRGRDYGSYRDSRDRDPRDRDPRDRDPRDRDPRERDPRDRDPRERDPRDRDPRERDLRHKGESRDRDPRDRVRDREYREDYRREDDELRSMPDKRDRPDRPDRPDKHDRHERRPPRGVYRGNRGDREGFRAGGNDSPAHNLVSGGATPKDRGSISSSKFSDPWITILRIGEGKTAARMDAAYKELSNVNKTISELQADAMKLTSLLEMLDVYASRDALNVEISKEKLDEFTYL</sequence>
<feature type="domain" description="Transcription regulator LGE1 helical region" evidence="5">
    <location>
        <begin position="212"/>
        <end position="281"/>
    </location>
</feature>
<dbReference type="EMBL" id="LT635767">
    <property type="protein sequence ID" value="SGZ56106.1"/>
    <property type="molecule type" value="Genomic_DNA"/>
</dbReference>
<dbReference type="InterPro" id="IPR021581">
    <property type="entry name" value="Tscrpt_reg_Lge1"/>
</dbReference>
<dbReference type="Pfam" id="PF11488">
    <property type="entry name" value="Lge1"/>
    <property type="match status" value="1"/>
</dbReference>
<reference evidence="6 7" key="1">
    <citation type="submission" date="2016-10" db="EMBL/GenBank/DDBJ databases">
        <authorList>
            <person name="de Groot N.N."/>
        </authorList>
    </citation>
    <scope>NUCLEOTIDE SEQUENCE [LARGE SCALE GENOMIC DNA]</scope>
    <source>
        <strain evidence="6 7">PYCC 4715</strain>
    </source>
</reference>
<dbReference type="GO" id="GO:0005634">
    <property type="term" value="C:nucleus"/>
    <property type="evidence" value="ECO:0007669"/>
    <property type="project" value="UniProtKB-SubCell"/>
</dbReference>
<dbReference type="AlphaFoldDB" id="A0A1L0C084"/>
<comment type="subcellular location">
    <subcellularLocation>
        <location evidence="1">Nucleus</location>
    </subcellularLocation>
</comment>
<keyword evidence="2" id="KW-0156">Chromatin regulator</keyword>